<accession>A0A6G1GB84</accession>
<gene>
    <name evidence="1 3" type="ORF">P152DRAFT_470753</name>
</gene>
<protein>
    <recommendedName>
        <fullName evidence="4">DUF3303 domain-containing protein</fullName>
    </recommendedName>
</protein>
<reference evidence="3" key="2">
    <citation type="submission" date="2020-04" db="EMBL/GenBank/DDBJ databases">
        <authorList>
            <consortium name="NCBI Genome Project"/>
        </authorList>
    </citation>
    <scope>NUCLEOTIDE SEQUENCE</scope>
    <source>
        <strain evidence="3">CBS 781.70</strain>
    </source>
</reference>
<reference evidence="1 3" key="1">
    <citation type="submission" date="2020-01" db="EMBL/GenBank/DDBJ databases">
        <authorList>
            <consortium name="DOE Joint Genome Institute"/>
            <person name="Haridas S."/>
            <person name="Albert R."/>
            <person name="Binder M."/>
            <person name="Bloem J."/>
            <person name="Labutti K."/>
            <person name="Salamov A."/>
            <person name="Andreopoulos B."/>
            <person name="Baker S.E."/>
            <person name="Barry K."/>
            <person name="Bills G."/>
            <person name="Bluhm B.H."/>
            <person name="Cannon C."/>
            <person name="Castanera R."/>
            <person name="Culley D.E."/>
            <person name="Daum C."/>
            <person name="Ezra D."/>
            <person name="Gonzalez J.B."/>
            <person name="Henrissat B."/>
            <person name="Kuo A."/>
            <person name="Liang C."/>
            <person name="Lipzen A."/>
            <person name="Lutzoni F."/>
            <person name="Magnuson J."/>
            <person name="Mondo S."/>
            <person name="Nolan M."/>
            <person name="Ohm R."/>
            <person name="Pangilinan J."/>
            <person name="Park H.-J."/>
            <person name="Ramirez L."/>
            <person name="Alfaro M."/>
            <person name="Sun H."/>
            <person name="Tritt A."/>
            <person name="Yoshinaga Y."/>
            <person name="Zwiers L.-H."/>
            <person name="Turgeon B.G."/>
            <person name="Goodwin S.B."/>
            <person name="Spatafora J.W."/>
            <person name="Crous P.W."/>
            <person name="Grigoriev I.V."/>
        </authorList>
    </citation>
    <scope>NUCLEOTIDE SEQUENCE</scope>
    <source>
        <strain evidence="1 3">CBS 781.70</strain>
    </source>
</reference>
<dbReference type="OrthoDB" id="3742696at2759"/>
<keyword evidence="2" id="KW-1185">Reference proteome</keyword>
<dbReference type="GeneID" id="54421574"/>
<dbReference type="RefSeq" id="XP_033536934.1">
    <property type="nucleotide sequence ID" value="XM_033681004.1"/>
</dbReference>
<dbReference type="EMBL" id="ML975151">
    <property type="protein sequence ID" value="KAF1815303.1"/>
    <property type="molecule type" value="Genomic_DNA"/>
</dbReference>
<reference evidence="3" key="3">
    <citation type="submission" date="2025-04" db="UniProtKB">
        <authorList>
            <consortium name="RefSeq"/>
        </authorList>
    </citation>
    <scope>IDENTIFICATION</scope>
    <source>
        <strain evidence="3">CBS 781.70</strain>
    </source>
</reference>
<name>A0A6G1GB84_9PEZI</name>
<dbReference type="InterPro" id="IPR021734">
    <property type="entry name" value="DUF3303"/>
</dbReference>
<evidence type="ECO:0000313" key="1">
    <source>
        <dbReference type="EMBL" id="KAF1815303.1"/>
    </source>
</evidence>
<dbReference type="Pfam" id="PF11746">
    <property type="entry name" value="DUF3303"/>
    <property type="match status" value="1"/>
</dbReference>
<sequence>MLFMIIEHFTNAPAVYARLAEGGRLAPAGLTSWECEDRSLLEDWMRNWADLVRFEVVPIIASAEAAVVQRDDHTGASA</sequence>
<proteinExistence type="predicted"/>
<organism evidence="1">
    <name type="scientific">Eremomyces bilateralis CBS 781.70</name>
    <dbReference type="NCBI Taxonomy" id="1392243"/>
    <lineage>
        <taxon>Eukaryota</taxon>
        <taxon>Fungi</taxon>
        <taxon>Dikarya</taxon>
        <taxon>Ascomycota</taxon>
        <taxon>Pezizomycotina</taxon>
        <taxon>Dothideomycetes</taxon>
        <taxon>Dothideomycetes incertae sedis</taxon>
        <taxon>Eremomycetales</taxon>
        <taxon>Eremomycetaceae</taxon>
        <taxon>Eremomyces</taxon>
    </lineage>
</organism>
<evidence type="ECO:0000313" key="2">
    <source>
        <dbReference type="Proteomes" id="UP000504638"/>
    </source>
</evidence>
<dbReference type="Proteomes" id="UP000504638">
    <property type="component" value="Unplaced"/>
</dbReference>
<dbReference type="AlphaFoldDB" id="A0A6G1GB84"/>
<evidence type="ECO:0000313" key="3">
    <source>
        <dbReference type="RefSeq" id="XP_033536934.1"/>
    </source>
</evidence>
<evidence type="ECO:0008006" key="4">
    <source>
        <dbReference type="Google" id="ProtNLM"/>
    </source>
</evidence>